<feature type="compositionally biased region" description="Basic and acidic residues" evidence="1">
    <location>
        <begin position="50"/>
        <end position="61"/>
    </location>
</feature>
<organism evidence="2 3">
    <name type="scientific">Crenothrix polyspora</name>
    <dbReference type="NCBI Taxonomy" id="360316"/>
    <lineage>
        <taxon>Bacteria</taxon>
        <taxon>Pseudomonadati</taxon>
        <taxon>Pseudomonadota</taxon>
        <taxon>Gammaproteobacteria</taxon>
        <taxon>Methylococcales</taxon>
        <taxon>Crenotrichaceae</taxon>
        <taxon>Crenothrix</taxon>
    </lineage>
</organism>
<accession>A0A1R4H6Z0</accession>
<sequence>MTEGLSGCEPTSARDLRRVPGAPSEHRGRRKVRAEKQTLGGETQKTARNRKAEVASREPLDRPLSASDGPTS</sequence>
<evidence type="ECO:0000256" key="1">
    <source>
        <dbReference type="SAM" id="MobiDB-lite"/>
    </source>
</evidence>
<reference evidence="3" key="1">
    <citation type="submission" date="2017-02" db="EMBL/GenBank/DDBJ databases">
        <authorList>
            <person name="Daims H."/>
        </authorList>
    </citation>
    <scope>NUCLEOTIDE SEQUENCE [LARGE SCALE GENOMIC DNA]</scope>
</reference>
<keyword evidence="3" id="KW-1185">Reference proteome</keyword>
<name>A0A1R4H6Z0_9GAMM</name>
<dbReference type="AlphaFoldDB" id="A0A1R4H6Z0"/>
<feature type="region of interest" description="Disordered" evidence="1">
    <location>
        <begin position="1"/>
        <end position="72"/>
    </location>
</feature>
<protein>
    <submittedName>
        <fullName evidence="2">Uncharacterized protein</fullName>
    </submittedName>
</protein>
<gene>
    <name evidence="2" type="ORF">CRENPOLYSF1_230041</name>
</gene>
<dbReference type="EMBL" id="FUKI01000097">
    <property type="protein sequence ID" value="SJM92022.1"/>
    <property type="molecule type" value="Genomic_DNA"/>
</dbReference>
<evidence type="ECO:0000313" key="2">
    <source>
        <dbReference type="EMBL" id="SJM92022.1"/>
    </source>
</evidence>
<proteinExistence type="predicted"/>
<dbReference type="Proteomes" id="UP000195667">
    <property type="component" value="Unassembled WGS sequence"/>
</dbReference>
<evidence type="ECO:0000313" key="3">
    <source>
        <dbReference type="Proteomes" id="UP000195667"/>
    </source>
</evidence>